<reference evidence="1 2" key="1">
    <citation type="submission" date="2024-08" db="EMBL/GenBank/DDBJ databases">
        <title>The draft genome of Apodemus speciosus.</title>
        <authorList>
            <person name="Nabeshima K."/>
            <person name="Suzuki S."/>
            <person name="Onuma M."/>
        </authorList>
    </citation>
    <scope>NUCLEOTIDE SEQUENCE [LARGE SCALE GENOMIC DNA]</scope>
    <source>
        <strain evidence="1">IB14-021</strain>
    </source>
</reference>
<name>A0ABQ0EWX4_APOSI</name>
<comment type="caution">
    <text evidence="1">The sequence shown here is derived from an EMBL/GenBank/DDBJ whole genome shotgun (WGS) entry which is preliminary data.</text>
</comment>
<dbReference type="EMBL" id="BAAFST010000007">
    <property type="protein sequence ID" value="GAB1291539.1"/>
    <property type="molecule type" value="Genomic_DNA"/>
</dbReference>
<evidence type="ECO:0000313" key="2">
    <source>
        <dbReference type="Proteomes" id="UP001623349"/>
    </source>
</evidence>
<sequence length="38" mass="4296">MRVSSDNSYYVGPSDGTRVMRFGSSRLYQLSHLAGPRF</sequence>
<protein>
    <submittedName>
        <fullName evidence="1">Uncharacterized protein</fullName>
    </submittedName>
</protein>
<keyword evidence="2" id="KW-1185">Reference proteome</keyword>
<accession>A0ABQ0EWX4</accession>
<organism evidence="1 2">
    <name type="scientific">Apodemus speciosus</name>
    <name type="common">Large Japanese field mouse</name>
    <dbReference type="NCBI Taxonomy" id="105296"/>
    <lineage>
        <taxon>Eukaryota</taxon>
        <taxon>Metazoa</taxon>
        <taxon>Chordata</taxon>
        <taxon>Craniata</taxon>
        <taxon>Vertebrata</taxon>
        <taxon>Euteleostomi</taxon>
        <taxon>Mammalia</taxon>
        <taxon>Eutheria</taxon>
        <taxon>Euarchontoglires</taxon>
        <taxon>Glires</taxon>
        <taxon>Rodentia</taxon>
        <taxon>Myomorpha</taxon>
        <taxon>Muroidea</taxon>
        <taxon>Muridae</taxon>
        <taxon>Murinae</taxon>
        <taxon>Apodemus</taxon>
    </lineage>
</organism>
<gene>
    <name evidence="1" type="ORF">APTSU1_000676900</name>
</gene>
<dbReference type="Proteomes" id="UP001623349">
    <property type="component" value="Unassembled WGS sequence"/>
</dbReference>
<evidence type="ECO:0000313" key="1">
    <source>
        <dbReference type="EMBL" id="GAB1291539.1"/>
    </source>
</evidence>
<proteinExistence type="predicted"/>